<dbReference type="EC" id="2.5.1.48" evidence="6"/>
<evidence type="ECO:0000256" key="4">
    <source>
        <dbReference type="PIRSR" id="PIRSR001434-2"/>
    </source>
</evidence>
<keyword evidence="3 4" id="KW-0663">Pyridoxal phosphate</keyword>
<name>A0A4T2BB09_9MICO</name>
<evidence type="ECO:0000256" key="5">
    <source>
        <dbReference type="RuleBase" id="RU362118"/>
    </source>
</evidence>
<dbReference type="Pfam" id="PF01053">
    <property type="entry name" value="Cys_Met_Meta_PP"/>
    <property type="match status" value="1"/>
</dbReference>
<dbReference type="InterPro" id="IPR015422">
    <property type="entry name" value="PyrdxlP-dep_Trfase_small"/>
</dbReference>
<dbReference type="PANTHER" id="PTHR11808">
    <property type="entry name" value="TRANS-SULFURATION ENZYME FAMILY MEMBER"/>
    <property type="match status" value="1"/>
</dbReference>
<dbReference type="Gene3D" id="3.90.1150.10">
    <property type="entry name" value="Aspartate Aminotransferase, domain 1"/>
    <property type="match status" value="1"/>
</dbReference>
<evidence type="ECO:0000313" key="7">
    <source>
        <dbReference type="Proteomes" id="UP000306192"/>
    </source>
</evidence>
<dbReference type="PROSITE" id="PS00868">
    <property type="entry name" value="CYS_MET_METAB_PP"/>
    <property type="match status" value="1"/>
</dbReference>
<evidence type="ECO:0000256" key="3">
    <source>
        <dbReference type="ARBA" id="ARBA00022898"/>
    </source>
</evidence>
<comment type="similarity">
    <text evidence="2 5">Belongs to the trans-sulfuration enzymes family.</text>
</comment>
<dbReference type="CDD" id="cd00614">
    <property type="entry name" value="CGS_like"/>
    <property type="match status" value="1"/>
</dbReference>
<dbReference type="AlphaFoldDB" id="A0A4T2BB09"/>
<dbReference type="PANTHER" id="PTHR11808:SF15">
    <property type="entry name" value="CYSTATHIONINE GAMMA-LYASE"/>
    <property type="match status" value="1"/>
</dbReference>
<dbReference type="InterPro" id="IPR054542">
    <property type="entry name" value="Cys_met_metab_PP"/>
</dbReference>
<gene>
    <name evidence="6" type="ORF">D4765_18550</name>
</gene>
<dbReference type="OrthoDB" id="9780685at2"/>
<dbReference type="PIRSF" id="PIRSF001434">
    <property type="entry name" value="CGS"/>
    <property type="match status" value="1"/>
</dbReference>
<comment type="caution">
    <text evidence="6">The sequence shown here is derived from an EMBL/GenBank/DDBJ whole genome shotgun (WGS) entry which is preliminary data.</text>
</comment>
<reference evidence="6 7" key="1">
    <citation type="journal article" date="2019" name="Microorganisms">
        <title>Systematic Affiliation and Genome Analysis of Subtercola vilae DB165(T) with Particular Emphasis on Cold Adaptation of an Isolate from a High-Altitude Cold Volcano Lake.</title>
        <authorList>
            <person name="Villalobos A.S."/>
            <person name="Wiese J."/>
            <person name="Imhoff J.F."/>
            <person name="Dorador C."/>
            <person name="Keller A."/>
            <person name="Hentschel U."/>
        </authorList>
    </citation>
    <scope>NUCLEOTIDE SEQUENCE [LARGE SCALE GENOMIC DNA]</scope>
    <source>
        <strain evidence="6 7">DB165</strain>
    </source>
</reference>
<dbReference type="InterPro" id="IPR000277">
    <property type="entry name" value="Cys/Met-Metab_PyrdxlP-dep_enz"/>
</dbReference>
<dbReference type="GO" id="GO:0005737">
    <property type="term" value="C:cytoplasm"/>
    <property type="evidence" value="ECO:0007669"/>
    <property type="project" value="TreeGrafter"/>
</dbReference>
<dbReference type="GO" id="GO:0019346">
    <property type="term" value="P:transsulfuration"/>
    <property type="evidence" value="ECO:0007669"/>
    <property type="project" value="InterPro"/>
</dbReference>
<dbReference type="Proteomes" id="UP000306192">
    <property type="component" value="Unassembled WGS sequence"/>
</dbReference>
<evidence type="ECO:0000313" key="6">
    <source>
        <dbReference type="EMBL" id="TIH27730.1"/>
    </source>
</evidence>
<evidence type="ECO:0000256" key="1">
    <source>
        <dbReference type="ARBA" id="ARBA00001933"/>
    </source>
</evidence>
<dbReference type="GO" id="GO:0030170">
    <property type="term" value="F:pyridoxal phosphate binding"/>
    <property type="evidence" value="ECO:0007669"/>
    <property type="project" value="InterPro"/>
</dbReference>
<protein>
    <submittedName>
        <fullName evidence="6">Cystathionine gamma-synthase</fullName>
        <ecNumber evidence="6">2.5.1.48</ecNumber>
    </submittedName>
</protein>
<proteinExistence type="inferred from homology"/>
<keyword evidence="7" id="KW-1185">Reference proteome</keyword>
<feature type="modified residue" description="N6-(pyridoxal phosphate)lysine" evidence="4">
    <location>
        <position position="211"/>
    </location>
</feature>
<dbReference type="InterPro" id="IPR015424">
    <property type="entry name" value="PyrdxlP-dep_Trfase"/>
</dbReference>
<dbReference type="EMBL" id="QYRT01000073">
    <property type="protein sequence ID" value="TIH27730.1"/>
    <property type="molecule type" value="Genomic_DNA"/>
</dbReference>
<dbReference type="Gene3D" id="3.40.640.10">
    <property type="entry name" value="Type I PLP-dependent aspartate aminotransferase-like (Major domain)"/>
    <property type="match status" value="1"/>
</dbReference>
<accession>A0A4T2BB09</accession>
<dbReference type="GO" id="GO:0004123">
    <property type="term" value="F:cystathionine gamma-lyase activity"/>
    <property type="evidence" value="ECO:0007669"/>
    <property type="project" value="TreeGrafter"/>
</dbReference>
<dbReference type="SUPFAM" id="SSF53383">
    <property type="entry name" value="PLP-dependent transferases"/>
    <property type="match status" value="1"/>
</dbReference>
<organism evidence="6 7">
    <name type="scientific">Subtercola vilae</name>
    <dbReference type="NCBI Taxonomy" id="2056433"/>
    <lineage>
        <taxon>Bacteria</taxon>
        <taxon>Bacillati</taxon>
        <taxon>Actinomycetota</taxon>
        <taxon>Actinomycetes</taxon>
        <taxon>Micrococcales</taxon>
        <taxon>Microbacteriaceae</taxon>
        <taxon>Subtercola</taxon>
    </lineage>
</organism>
<dbReference type="RefSeq" id="WP_136643789.1">
    <property type="nucleotide sequence ID" value="NZ_QYRT01000073.1"/>
</dbReference>
<sequence>MPQSDAPTPAAQPQRFETAAIHAGQEFDPTTGAIIPPIYQTSTFVQDGIGGFRNGYEYTRGGNPTRTSLETLLAALEGAAHGYSFSSGLAAEDALLRAVLEPGDHVVLGNDVYGGTHRLINTIHSKSGITNDTVEMMDLDAVRVAVAAGNTKILWLETPSNPLMKISDIAALAEIGHAAGALVVVDNTFASPYLQQPLALGADVVVHSTTKYLGGHSDVLGGAIVLNDEELAAKVGFQQFAAGAVSGPMDAWLTVRGIKTLAVRMDRHSANAQAIAEHLVGHPAIERIFYPGLESHPGHALAATQMSGFGGMLSLSFVAGPAAARTFAESTTLFQLAESLGGVESLVGYPTEMTHASVRGTKLEVPENLIRLSVGIENVNDLIADLDQALPSS</sequence>
<dbReference type="FunFam" id="3.40.640.10:FF:000009">
    <property type="entry name" value="Cystathionine gamma-synthase homolog"/>
    <property type="match status" value="1"/>
</dbReference>
<keyword evidence="6" id="KW-0808">Transferase</keyword>
<dbReference type="GO" id="GO:0019343">
    <property type="term" value="P:cysteine biosynthetic process via cystathionine"/>
    <property type="evidence" value="ECO:0007669"/>
    <property type="project" value="TreeGrafter"/>
</dbReference>
<dbReference type="NCBIfam" id="NF005871">
    <property type="entry name" value="PRK07811.1"/>
    <property type="match status" value="1"/>
</dbReference>
<evidence type="ECO:0000256" key="2">
    <source>
        <dbReference type="ARBA" id="ARBA00009077"/>
    </source>
</evidence>
<comment type="cofactor">
    <cofactor evidence="1 5">
        <name>pyridoxal 5'-phosphate</name>
        <dbReference type="ChEBI" id="CHEBI:597326"/>
    </cofactor>
</comment>
<dbReference type="GO" id="GO:0003962">
    <property type="term" value="F:cystathionine gamma-synthase activity"/>
    <property type="evidence" value="ECO:0007669"/>
    <property type="project" value="UniProtKB-EC"/>
</dbReference>
<dbReference type="InterPro" id="IPR015421">
    <property type="entry name" value="PyrdxlP-dep_Trfase_major"/>
</dbReference>